<feature type="modified residue" description="4-aspartylphosphate" evidence="1">
    <location>
        <position position="55"/>
    </location>
</feature>
<dbReference type="RefSeq" id="WP_131959754.1">
    <property type="nucleotide sequence ID" value="NZ_SMFL01000006.1"/>
</dbReference>
<proteinExistence type="predicted"/>
<name>A0A4R5DIV4_9BACT</name>
<dbReference type="Pfam" id="PF00072">
    <property type="entry name" value="Response_reg"/>
    <property type="match status" value="1"/>
</dbReference>
<dbReference type="Proteomes" id="UP000294850">
    <property type="component" value="Unassembled WGS sequence"/>
</dbReference>
<keyword evidence="5" id="KW-1185">Reference proteome</keyword>
<organism evidence="4 5">
    <name type="scientific">Dyadobacter psychrotolerans</name>
    <dbReference type="NCBI Taxonomy" id="2541721"/>
    <lineage>
        <taxon>Bacteria</taxon>
        <taxon>Pseudomonadati</taxon>
        <taxon>Bacteroidota</taxon>
        <taxon>Cytophagia</taxon>
        <taxon>Cytophagales</taxon>
        <taxon>Spirosomataceae</taxon>
        <taxon>Dyadobacter</taxon>
    </lineage>
</organism>
<sequence length="246" mass="28442">MLRAILIDNEPDCVKLLSLQLKMFCPQIEVVAECSKSEEGLHAIRSQDPDVVFLDIEMPQMNGFELLESVGDLKFALIFVTAYDHFAVKAFRYSAIDYLLKPADTRELQEAVKKIENHKRTFRSQINYAKEQLTSTFLPEKIALPYQNGVTFVNLNDILYCEADDNYARFHLANGDKLLASKTLRDVQEILEERHFLRVHRQFIVNLNQIKKLVKGGSNYLIMSSGQSIPVARNQRERLMQRFGWL</sequence>
<dbReference type="InterPro" id="IPR001789">
    <property type="entry name" value="Sig_transdc_resp-reg_receiver"/>
</dbReference>
<dbReference type="InterPro" id="IPR011006">
    <property type="entry name" value="CheY-like_superfamily"/>
</dbReference>
<accession>A0A4R5DIV4</accession>
<dbReference type="GO" id="GO:0000156">
    <property type="term" value="F:phosphorelay response regulator activity"/>
    <property type="evidence" value="ECO:0007669"/>
    <property type="project" value="InterPro"/>
</dbReference>
<evidence type="ECO:0000256" key="1">
    <source>
        <dbReference type="PROSITE-ProRule" id="PRU00169"/>
    </source>
</evidence>
<gene>
    <name evidence="4" type="ORF">E0F88_18505</name>
</gene>
<dbReference type="Gene3D" id="3.40.50.2300">
    <property type="match status" value="1"/>
</dbReference>
<dbReference type="InterPro" id="IPR007492">
    <property type="entry name" value="LytTR_DNA-bd_dom"/>
</dbReference>
<evidence type="ECO:0000313" key="5">
    <source>
        <dbReference type="Proteomes" id="UP000294850"/>
    </source>
</evidence>
<comment type="caution">
    <text evidence="4">The sequence shown here is derived from an EMBL/GenBank/DDBJ whole genome shotgun (WGS) entry which is preliminary data.</text>
</comment>
<dbReference type="OrthoDB" id="1646880at2"/>
<keyword evidence="1" id="KW-0597">Phosphoprotein</keyword>
<evidence type="ECO:0000259" key="2">
    <source>
        <dbReference type="PROSITE" id="PS50110"/>
    </source>
</evidence>
<dbReference type="PROSITE" id="PS50930">
    <property type="entry name" value="HTH_LYTTR"/>
    <property type="match status" value="1"/>
</dbReference>
<evidence type="ECO:0000259" key="3">
    <source>
        <dbReference type="PROSITE" id="PS50930"/>
    </source>
</evidence>
<dbReference type="EMBL" id="SMFL01000006">
    <property type="protein sequence ID" value="TDE13879.1"/>
    <property type="molecule type" value="Genomic_DNA"/>
</dbReference>
<dbReference type="SMART" id="SM00850">
    <property type="entry name" value="LytTR"/>
    <property type="match status" value="1"/>
</dbReference>
<dbReference type="AlphaFoldDB" id="A0A4R5DIV4"/>
<dbReference type="PROSITE" id="PS50110">
    <property type="entry name" value="RESPONSE_REGULATORY"/>
    <property type="match status" value="1"/>
</dbReference>
<dbReference type="InterPro" id="IPR046947">
    <property type="entry name" value="LytR-like"/>
</dbReference>
<reference evidence="4 5" key="1">
    <citation type="submission" date="2019-03" db="EMBL/GenBank/DDBJ databases">
        <title>Dyadobacter AR-3-6 sp. nov., isolated from arctic soil.</title>
        <authorList>
            <person name="Chaudhary D.K."/>
        </authorList>
    </citation>
    <scope>NUCLEOTIDE SEQUENCE [LARGE SCALE GENOMIC DNA]</scope>
    <source>
        <strain evidence="4 5">AR-3-6</strain>
    </source>
</reference>
<feature type="domain" description="Response regulatory" evidence="2">
    <location>
        <begin position="3"/>
        <end position="116"/>
    </location>
</feature>
<dbReference type="Pfam" id="PF04397">
    <property type="entry name" value="LytTR"/>
    <property type="match status" value="1"/>
</dbReference>
<dbReference type="PANTHER" id="PTHR37299">
    <property type="entry name" value="TRANSCRIPTIONAL REGULATOR-RELATED"/>
    <property type="match status" value="1"/>
</dbReference>
<dbReference type="PANTHER" id="PTHR37299:SF1">
    <property type="entry name" value="STAGE 0 SPORULATION PROTEIN A HOMOLOG"/>
    <property type="match status" value="1"/>
</dbReference>
<protein>
    <submittedName>
        <fullName evidence="4">Response regulator transcription factor</fullName>
    </submittedName>
</protein>
<dbReference type="Gene3D" id="2.40.50.1020">
    <property type="entry name" value="LytTr DNA-binding domain"/>
    <property type="match status" value="1"/>
</dbReference>
<feature type="domain" description="HTH LytTR-type" evidence="3">
    <location>
        <begin position="142"/>
        <end position="245"/>
    </location>
</feature>
<evidence type="ECO:0000313" key="4">
    <source>
        <dbReference type="EMBL" id="TDE13879.1"/>
    </source>
</evidence>
<dbReference type="SMART" id="SM00448">
    <property type="entry name" value="REC"/>
    <property type="match status" value="1"/>
</dbReference>
<dbReference type="SUPFAM" id="SSF52172">
    <property type="entry name" value="CheY-like"/>
    <property type="match status" value="1"/>
</dbReference>
<dbReference type="GO" id="GO:0003677">
    <property type="term" value="F:DNA binding"/>
    <property type="evidence" value="ECO:0007669"/>
    <property type="project" value="InterPro"/>
</dbReference>